<organism evidence="1 2">
    <name type="scientific">Racocetra persica</name>
    <dbReference type="NCBI Taxonomy" id="160502"/>
    <lineage>
        <taxon>Eukaryota</taxon>
        <taxon>Fungi</taxon>
        <taxon>Fungi incertae sedis</taxon>
        <taxon>Mucoromycota</taxon>
        <taxon>Glomeromycotina</taxon>
        <taxon>Glomeromycetes</taxon>
        <taxon>Diversisporales</taxon>
        <taxon>Gigasporaceae</taxon>
        <taxon>Racocetra</taxon>
    </lineage>
</organism>
<dbReference type="Proteomes" id="UP000789920">
    <property type="component" value="Unassembled WGS sequence"/>
</dbReference>
<accession>A0ACA9SVZ0</accession>
<feature type="non-terminal residue" evidence="1">
    <location>
        <position position="1"/>
    </location>
</feature>
<dbReference type="EMBL" id="CAJVQC010170644">
    <property type="protein sequence ID" value="CAG8850409.1"/>
    <property type="molecule type" value="Genomic_DNA"/>
</dbReference>
<evidence type="ECO:0000313" key="1">
    <source>
        <dbReference type="EMBL" id="CAG8850409.1"/>
    </source>
</evidence>
<comment type="caution">
    <text evidence="1">The sequence shown here is derived from an EMBL/GenBank/DDBJ whole genome shotgun (WGS) entry which is preliminary data.</text>
</comment>
<keyword evidence="2" id="KW-1185">Reference proteome</keyword>
<gene>
    <name evidence="1" type="ORF">RPERSI_LOCUS36079</name>
</gene>
<protein>
    <submittedName>
        <fullName evidence="1">3177_t:CDS:1</fullName>
    </submittedName>
</protein>
<name>A0ACA9SVZ0_9GLOM</name>
<reference evidence="1" key="1">
    <citation type="submission" date="2021-06" db="EMBL/GenBank/DDBJ databases">
        <authorList>
            <person name="Kallberg Y."/>
            <person name="Tangrot J."/>
            <person name="Rosling A."/>
        </authorList>
    </citation>
    <scope>NUCLEOTIDE SEQUENCE</scope>
    <source>
        <strain evidence="1">MA461A</strain>
    </source>
</reference>
<proteinExistence type="predicted"/>
<feature type="non-terminal residue" evidence="1">
    <location>
        <position position="121"/>
    </location>
</feature>
<sequence length="121" mass="13835">QLGCAYITQFVNSVEDYLNGKSRMVADLKFGHSYTEIIVLTTLGVFKNEYPLAADLTLEQMKGLKYTTQKALYWTSTIYFEIYTSPGKDVLMRLVVNFEPYIIPGCGGEYCKWSKFKDILS</sequence>
<evidence type="ECO:0000313" key="2">
    <source>
        <dbReference type="Proteomes" id="UP000789920"/>
    </source>
</evidence>